<proteinExistence type="predicted"/>
<dbReference type="STRING" id="104663.SAMN04488121_101631"/>
<dbReference type="PROSITE" id="PS01124">
    <property type="entry name" value="HTH_ARAC_FAMILY_2"/>
    <property type="match status" value="1"/>
</dbReference>
<dbReference type="AlphaFoldDB" id="A0A1G7HXS5"/>
<evidence type="ECO:0000313" key="2">
    <source>
        <dbReference type="EMBL" id="SDF04924.1"/>
    </source>
</evidence>
<dbReference type="InterPro" id="IPR018060">
    <property type="entry name" value="HTH_AraC"/>
</dbReference>
<feature type="domain" description="HTH araC/xylS-type" evidence="1">
    <location>
        <begin position="157"/>
        <end position="252"/>
    </location>
</feature>
<dbReference type="GO" id="GO:0003700">
    <property type="term" value="F:DNA-binding transcription factor activity"/>
    <property type="evidence" value="ECO:0007669"/>
    <property type="project" value="InterPro"/>
</dbReference>
<evidence type="ECO:0000313" key="3">
    <source>
        <dbReference type="Proteomes" id="UP000199045"/>
    </source>
</evidence>
<dbReference type="EMBL" id="FNBN01000001">
    <property type="protein sequence ID" value="SDF04924.1"/>
    <property type="molecule type" value="Genomic_DNA"/>
</dbReference>
<dbReference type="RefSeq" id="WP_089828767.1">
    <property type="nucleotide sequence ID" value="NZ_FNBN01000001.1"/>
</dbReference>
<organism evidence="2 3">
    <name type="scientific">Chitinophaga filiformis</name>
    <name type="common">Myxococcus filiformis</name>
    <name type="synonym">Flexibacter filiformis</name>
    <dbReference type="NCBI Taxonomy" id="104663"/>
    <lineage>
        <taxon>Bacteria</taxon>
        <taxon>Pseudomonadati</taxon>
        <taxon>Bacteroidota</taxon>
        <taxon>Chitinophagia</taxon>
        <taxon>Chitinophagales</taxon>
        <taxon>Chitinophagaceae</taxon>
        <taxon>Chitinophaga</taxon>
    </lineage>
</organism>
<name>A0A1G7HXS5_CHIFI</name>
<dbReference type="Gene3D" id="1.10.10.60">
    <property type="entry name" value="Homeodomain-like"/>
    <property type="match status" value="1"/>
</dbReference>
<evidence type="ECO:0000259" key="1">
    <source>
        <dbReference type="PROSITE" id="PS01124"/>
    </source>
</evidence>
<dbReference type="OrthoDB" id="323290at2"/>
<keyword evidence="2" id="KW-0238">DNA-binding</keyword>
<sequence length="282" mass="32669">MVHLETYIPTGALAKFVNAIIYLEDYGSGLALQRVYQNIIINLGDNFWTSDPYTYQKGTENKSPVWINGKHETPLMIENYGKVKFFVIAVKPGLLPYFISTAVSATNEKALSYQYWSSDNIISLRKRLLSHDNIQSCFAEIEDYFEAIISKHQHTIPSHITYLPTALKDYNVDEICKQLGFTRKKLWKEVNLYFGSSVKTMQGIIRFDKHLAEMANDNGKSLSAIHDFYDQPHFNNDFKRRTGLTPRQYKMLCQRYPDARHTPNFIPLTKETFLQFLALNKT</sequence>
<reference evidence="3" key="1">
    <citation type="submission" date="2016-10" db="EMBL/GenBank/DDBJ databases">
        <authorList>
            <person name="Varghese N."/>
            <person name="Submissions S."/>
        </authorList>
    </citation>
    <scope>NUCLEOTIDE SEQUENCE [LARGE SCALE GENOMIC DNA]</scope>
    <source>
        <strain evidence="3">DSM 527</strain>
    </source>
</reference>
<gene>
    <name evidence="2" type="ORF">SAMN04488121_101631</name>
</gene>
<protein>
    <submittedName>
        <fullName evidence="2">AraC-type DNA-binding protein</fullName>
    </submittedName>
</protein>
<dbReference type="Proteomes" id="UP000199045">
    <property type="component" value="Unassembled WGS sequence"/>
</dbReference>
<dbReference type="GO" id="GO:0043565">
    <property type="term" value="F:sequence-specific DNA binding"/>
    <property type="evidence" value="ECO:0007669"/>
    <property type="project" value="InterPro"/>
</dbReference>
<accession>A0A1G7HXS5</accession>